<sequence length="157" mass="18109">MTTRKKRLASLLGLITVLVGLLVYVSYYYVKSHREMFEFTCAANLQQRDATTDFHLDASFVLTLRYSGEAMVSVDGTVHKNGKDYVLRRNAEFQYSPYIQFLYKLNHFTVHRGLRDNVPANVLNTDFSYLYITKITDMDDAVLIGTRVLPLIVCHTR</sequence>
<dbReference type="RefSeq" id="WP_109717464.1">
    <property type="nucleotide sequence ID" value="NZ_CP193908.1"/>
</dbReference>
<accession>A0A2V2BKB3</accession>
<organism evidence="2 3">
    <name type="scientific">Pantoea allii</name>
    <dbReference type="NCBI Taxonomy" id="574096"/>
    <lineage>
        <taxon>Bacteria</taxon>
        <taxon>Pseudomonadati</taxon>
        <taxon>Pseudomonadota</taxon>
        <taxon>Gammaproteobacteria</taxon>
        <taxon>Enterobacterales</taxon>
        <taxon>Erwiniaceae</taxon>
        <taxon>Pantoea</taxon>
    </lineage>
</organism>
<protein>
    <submittedName>
        <fullName evidence="2">Uncharacterized protein</fullName>
    </submittedName>
</protein>
<dbReference type="OrthoDB" id="6548374at2"/>
<gene>
    <name evidence="2" type="ORF">C7431_10637</name>
</gene>
<keyword evidence="1" id="KW-0812">Transmembrane</keyword>
<feature type="transmembrane region" description="Helical" evidence="1">
    <location>
        <begin position="12"/>
        <end position="30"/>
    </location>
</feature>
<evidence type="ECO:0000313" key="2">
    <source>
        <dbReference type="EMBL" id="PWK96116.1"/>
    </source>
</evidence>
<evidence type="ECO:0000256" key="1">
    <source>
        <dbReference type="SAM" id="Phobius"/>
    </source>
</evidence>
<evidence type="ECO:0000313" key="3">
    <source>
        <dbReference type="Proteomes" id="UP000245981"/>
    </source>
</evidence>
<proteinExistence type="predicted"/>
<dbReference type="Proteomes" id="UP000245981">
    <property type="component" value="Unassembled WGS sequence"/>
</dbReference>
<comment type="caution">
    <text evidence="2">The sequence shown here is derived from an EMBL/GenBank/DDBJ whole genome shotgun (WGS) entry which is preliminary data.</text>
</comment>
<keyword evidence="1" id="KW-0472">Membrane</keyword>
<name>A0A2V2BKB3_9GAMM</name>
<reference evidence="2 3" key="1">
    <citation type="submission" date="2018-05" db="EMBL/GenBank/DDBJ databases">
        <title>Genomic Encyclopedia of Type Strains, Phase IV (KMG-V): Genome sequencing to study the core and pangenomes of soil and plant-associated prokaryotes.</title>
        <authorList>
            <person name="Whitman W."/>
        </authorList>
    </citation>
    <scope>NUCLEOTIDE SEQUENCE [LARGE SCALE GENOMIC DNA]</scope>
    <source>
        <strain evidence="2 3">PNA 200-10</strain>
    </source>
</reference>
<keyword evidence="1" id="KW-1133">Transmembrane helix</keyword>
<dbReference type="EMBL" id="QGHF01000006">
    <property type="protein sequence ID" value="PWK96116.1"/>
    <property type="molecule type" value="Genomic_DNA"/>
</dbReference>
<dbReference type="AlphaFoldDB" id="A0A2V2BKB3"/>